<protein>
    <submittedName>
        <fullName evidence="1">Uncharacterized protein</fullName>
    </submittedName>
</protein>
<comment type="caution">
    <text evidence="1">The sequence shown here is derived from an EMBL/GenBank/DDBJ whole genome shotgun (WGS) entry which is preliminary data.</text>
</comment>
<proteinExistence type="predicted"/>
<dbReference type="Proteomes" id="UP001396334">
    <property type="component" value="Unassembled WGS sequence"/>
</dbReference>
<gene>
    <name evidence="1" type="ORF">V6N11_079267</name>
</gene>
<dbReference type="EMBL" id="JBBPBN010000020">
    <property type="protein sequence ID" value="KAK9016773.1"/>
    <property type="molecule type" value="Genomic_DNA"/>
</dbReference>
<keyword evidence="2" id="KW-1185">Reference proteome</keyword>
<accession>A0ABR2RUW3</accession>
<sequence length="143" mass="15782">MVDQSGWYPWVMGFRKNGEVLLQVANGEMASLDLNCQKMDPHGVLVGVGLMSYSSYVESLVLLDEGVECPQTLGNHAATGPLKHVSAISLWSTASIWRPYVASIGIYMQKHLSAAKALPKTRLFKLHFITTLPFSSCARKWAK</sequence>
<evidence type="ECO:0000313" key="1">
    <source>
        <dbReference type="EMBL" id="KAK9016773.1"/>
    </source>
</evidence>
<reference evidence="1 2" key="1">
    <citation type="journal article" date="2024" name="G3 (Bethesda)">
        <title>Genome assembly of Hibiscus sabdariffa L. provides insights into metabolisms of medicinal natural products.</title>
        <authorList>
            <person name="Kim T."/>
        </authorList>
    </citation>
    <scope>NUCLEOTIDE SEQUENCE [LARGE SCALE GENOMIC DNA]</scope>
    <source>
        <strain evidence="1">TK-2024</strain>
        <tissue evidence="1">Old leaves</tissue>
    </source>
</reference>
<organism evidence="1 2">
    <name type="scientific">Hibiscus sabdariffa</name>
    <name type="common">roselle</name>
    <dbReference type="NCBI Taxonomy" id="183260"/>
    <lineage>
        <taxon>Eukaryota</taxon>
        <taxon>Viridiplantae</taxon>
        <taxon>Streptophyta</taxon>
        <taxon>Embryophyta</taxon>
        <taxon>Tracheophyta</taxon>
        <taxon>Spermatophyta</taxon>
        <taxon>Magnoliopsida</taxon>
        <taxon>eudicotyledons</taxon>
        <taxon>Gunneridae</taxon>
        <taxon>Pentapetalae</taxon>
        <taxon>rosids</taxon>
        <taxon>malvids</taxon>
        <taxon>Malvales</taxon>
        <taxon>Malvaceae</taxon>
        <taxon>Malvoideae</taxon>
        <taxon>Hibiscus</taxon>
    </lineage>
</organism>
<evidence type="ECO:0000313" key="2">
    <source>
        <dbReference type="Proteomes" id="UP001396334"/>
    </source>
</evidence>
<name>A0ABR2RUW3_9ROSI</name>